<evidence type="ECO:0000256" key="8">
    <source>
        <dbReference type="ARBA" id="ARBA00037912"/>
    </source>
</evidence>
<dbReference type="SMART" id="SM01005">
    <property type="entry name" value="Ala_racemase_C"/>
    <property type="match status" value="1"/>
</dbReference>
<feature type="binding site" evidence="9">
    <location>
        <position position="131"/>
    </location>
    <ligand>
        <name>substrate</name>
    </ligand>
</feature>
<comment type="cofactor">
    <cofactor evidence="2 9">
        <name>pyridoxal 5'-phosphate</name>
        <dbReference type="ChEBI" id="CHEBI:597326"/>
    </cofactor>
</comment>
<evidence type="ECO:0000256" key="2">
    <source>
        <dbReference type="ARBA" id="ARBA00001933"/>
    </source>
</evidence>
<feature type="active site" description="Proton acceptor; specific for D-alanine" evidence="9">
    <location>
        <position position="34"/>
    </location>
</feature>
<dbReference type="HAMAP" id="MF_01201">
    <property type="entry name" value="Ala_racemase"/>
    <property type="match status" value="1"/>
</dbReference>
<dbReference type="EMBL" id="JAGFNY010000034">
    <property type="protein sequence ID" value="MBW7570876.1"/>
    <property type="molecule type" value="Genomic_DNA"/>
</dbReference>
<comment type="similarity">
    <text evidence="4 9">Belongs to the alanine racemase family.</text>
</comment>
<keyword evidence="12" id="KW-1185">Reference proteome</keyword>
<dbReference type="InterPro" id="IPR001608">
    <property type="entry name" value="Ala_racemase_N"/>
</dbReference>
<feature type="modified residue" description="N6-(pyridoxal phosphate)lysine" evidence="9">
    <location>
        <position position="34"/>
    </location>
</feature>
<gene>
    <name evidence="11" type="primary">alr</name>
    <name evidence="11" type="ORF">J5V48_08215</name>
</gene>
<name>A0ABS7DIF0_9GAMM</name>
<dbReference type="RefSeq" id="WP_219938101.1">
    <property type="nucleotide sequence ID" value="NZ_JAGFNY010000034.1"/>
</dbReference>
<dbReference type="Pfam" id="PF01168">
    <property type="entry name" value="Ala_racemase_N"/>
    <property type="match status" value="1"/>
</dbReference>
<dbReference type="Proteomes" id="UP000731465">
    <property type="component" value="Unassembled WGS sequence"/>
</dbReference>
<dbReference type="GO" id="GO:0008784">
    <property type="term" value="F:alanine racemase activity"/>
    <property type="evidence" value="ECO:0007669"/>
    <property type="project" value="UniProtKB-EC"/>
</dbReference>
<sequence>MQCVTAFINKQALIDNIKVIKAKVPNSKIIAVVKANAYGHGLIAVADALKERVDAYAVSRISEAMELRRHGIEKQPIVLLEGFYNDEDLAYISKFNLFTAVHDEEQVEAIERVKLAKPIHAWLKIDVGMHRLGSHDKAEIFRLKERLEKSPNVIKPIGLISHLSVADTPSHVEYNKEQIEFFNDIAKEFDGDKCLANSAGICRWPESHTQWVRPGIIMYGISPFDDEDAKSLGLKPVMTLKSRILATHKIKKGDKVGYGAYYVADKDTTIGIVAIGYGDGYPRSAPNGTPVLVNGRIVPTAGHVCMDMLFVDLGENATDKVGDEVVLWGDGLPVEKIASLCNTIPYELTCHIMPRVNVEFS</sequence>
<dbReference type="InterPro" id="IPR000821">
    <property type="entry name" value="Ala_racemase"/>
</dbReference>
<dbReference type="NCBIfam" id="TIGR00492">
    <property type="entry name" value="alr"/>
    <property type="match status" value="1"/>
</dbReference>
<keyword evidence="7 9" id="KW-0413">Isomerase</keyword>
<proteinExistence type="inferred from homology"/>
<feature type="active site" description="Proton acceptor; specific for L-alanine" evidence="9">
    <location>
        <position position="258"/>
    </location>
</feature>
<dbReference type="InterPro" id="IPR020622">
    <property type="entry name" value="Ala_racemase_pyridoxalP-BS"/>
</dbReference>
<dbReference type="PANTHER" id="PTHR30511:SF4">
    <property type="entry name" value="ALANINE RACEMASE, BIOSYNTHETIC"/>
    <property type="match status" value="1"/>
</dbReference>
<dbReference type="Pfam" id="PF00842">
    <property type="entry name" value="Ala_racemase_C"/>
    <property type="match status" value="1"/>
</dbReference>
<comment type="function">
    <text evidence="9">Catalyzes the interconversion of L-alanine and D-alanine. May also act on other amino acids.</text>
</comment>
<dbReference type="InterPro" id="IPR009006">
    <property type="entry name" value="Ala_racemase/Decarboxylase_C"/>
</dbReference>
<protein>
    <recommendedName>
        <fullName evidence="5 9">Alanine racemase</fullName>
        <ecNumber evidence="5 9">5.1.1.1</ecNumber>
    </recommendedName>
</protein>
<dbReference type="SUPFAM" id="SSF50621">
    <property type="entry name" value="Alanine racemase C-terminal domain-like"/>
    <property type="match status" value="1"/>
</dbReference>
<evidence type="ECO:0000313" key="11">
    <source>
        <dbReference type="EMBL" id="MBW7570876.1"/>
    </source>
</evidence>
<evidence type="ECO:0000256" key="6">
    <source>
        <dbReference type="ARBA" id="ARBA00022898"/>
    </source>
</evidence>
<organism evidence="11 12">
    <name type="scientific">Succinivibrio faecicola</name>
    <dbReference type="NCBI Taxonomy" id="2820300"/>
    <lineage>
        <taxon>Bacteria</taxon>
        <taxon>Pseudomonadati</taxon>
        <taxon>Pseudomonadota</taxon>
        <taxon>Gammaproteobacteria</taxon>
        <taxon>Aeromonadales</taxon>
        <taxon>Succinivibrionaceae</taxon>
        <taxon>Succinivibrio</taxon>
    </lineage>
</organism>
<feature type="domain" description="Alanine racemase C-terminal" evidence="10">
    <location>
        <begin position="237"/>
        <end position="361"/>
    </location>
</feature>
<dbReference type="Gene3D" id="3.20.20.10">
    <property type="entry name" value="Alanine racemase"/>
    <property type="match status" value="1"/>
</dbReference>
<evidence type="ECO:0000259" key="10">
    <source>
        <dbReference type="SMART" id="SM01005"/>
    </source>
</evidence>
<comment type="pathway">
    <text evidence="8 9">Amino-acid biosynthesis; D-alanine biosynthesis; D-alanine from L-alanine: step 1/1.</text>
</comment>
<evidence type="ECO:0000256" key="9">
    <source>
        <dbReference type="HAMAP-Rule" id="MF_01201"/>
    </source>
</evidence>
<dbReference type="CDD" id="cd06827">
    <property type="entry name" value="PLPDE_III_AR_proteobact"/>
    <property type="match status" value="1"/>
</dbReference>
<feature type="binding site" evidence="9">
    <location>
        <position position="306"/>
    </location>
    <ligand>
        <name>substrate</name>
    </ligand>
</feature>
<dbReference type="PANTHER" id="PTHR30511">
    <property type="entry name" value="ALANINE RACEMASE"/>
    <property type="match status" value="1"/>
</dbReference>
<comment type="pathway">
    <text evidence="3">Cell wall biogenesis; peptidoglycan biosynthesis.</text>
</comment>
<accession>A0ABS7DIF0</accession>
<dbReference type="SUPFAM" id="SSF51419">
    <property type="entry name" value="PLP-binding barrel"/>
    <property type="match status" value="1"/>
</dbReference>
<dbReference type="InterPro" id="IPR011079">
    <property type="entry name" value="Ala_racemase_C"/>
</dbReference>
<comment type="catalytic activity">
    <reaction evidence="1 9">
        <text>L-alanine = D-alanine</text>
        <dbReference type="Rhea" id="RHEA:20249"/>
        <dbReference type="ChEBI" id="CHEBI:57416"/>
        <dbReference type="ChEBI" id="CHEBI:57972"/>
        <dbReference type="EC" id="5.1.1.1"/>
    </reaction>
</comment>
<evidence type="ECO:0000256" key="4">
    <source>
        <dbReference type="ARBA" id="ARBA00007880"/>
    </source>
</evidence>
<dbReference type="PROSITE" id="PS00395">
    <property type="entry name" value="ALANINE_RACEMASE"/>
    <property type="match status" value="1"/>
</dbReference>
<dbReference type="InterPro" id="IPR029066">
    <property type="entry name" value="PLP-binding_barrel"/>
</dbReference>
<evidence type="ECO:0000313" key="12">
    <source>
        <dbReference type="Proteomes" id="UP000731465"/>
    </source>
</evidence>
<dbReference type="Gene3D" id="2.40.37.10">
    <property type="entry name" value="Lyase, Ornithine Decarboxylase, Chain A, domain 1"/>
    <property type="match status" value="1"/>
</dbReference>
<dbReference type="PRINTS" id="PR00992">
    <property type="entry name" value="ALARACEMASE"/>
</dbReference>
<evidence type="ECO:0000256" key="3">
    <source>
        <dbReference type="ARBA" id="ARBA00004752"/>
    </source>
</evidence>
<evidence type="ECO:0000256" key="1">
    <source>
        <dbReference type="ARBA" id="ARBA00000316"/>
    </source>
</evidence>
<comment type="caution">
    <text evidence="11">The sequence shown here is derived from an EMBL/GenBank/DDBJ whole genome shotgun (WGS) entry which is preliminary data.</text>
</comment>
<dbReference type="EC" id="5.1.1.1" evidence="5 9"/>
<reference evidence="11 12" key="1">
    <citation type="submission" date="2021-03" db="EMBL/GenBank/DDBJ databases">
        <title>Succinivibrio sp. nov. isolated from feces of cow.</title>
        <authorList>
            <person name="Choi J.-Y."/>
        </authorList>
    </citation>
    <scope>NUCLEOTIDE SEQUENCE [LARGE SCALE GENOMIC DNA]</scope>
    <source>
        <strain evidence="11 12">AGMB01872</strain>
    </source>
</reference>
<evidence type="ECO:0000256" key="7">
    <source>
        <dbReference type="ARBA" id="ARBA00023235"/>
    </source>
</evidence>
<evidence type="ECO:0000256" key="5">
    <source>
        <dbReference type="ARBA" id="ARBA00013089"/>
    </source>
</evidence>
<keyword evidence="6 9" id="KW-0663">Pyridoxal phosphate</keyword>